<dbReference type="PROSITE" id="PS51257">
    <property type="entry name" value="PROKAR_LIPOPROTEIN"/>
    <property type="match status" value="1"/>
</dbReference>
<evidence type="ECO:0000313" key="4">
    <source>
        <dbReference type="Proteomes" id="UP000192356"/>
    </source>
</evidence>
<proteinExistence type="predicted"/>
<evidence type="ECO:0000313" key="3">
    <source>
        <dbReference type="EMBL" id="ORD96092.1"/>
    </source>
</evidence>
<keyword evidence="4" id="KW-1185">Reference proteome</keyword>
<keyword evidence="2" id="KW-0812">Transmembrane</keyword>
<organism evidence="3 4">
    <name type="scientific">Hepatospora eriocheir</name>
    <dbReference type="NCBI Taxonomy" id="1081669"/>
    <lineage>
        <taxon>Eukaryota</taxon>
        <taxon>Fungi</taxon>
        <taxon>Fungi incertae sedis</taxon>
        <taxon>Microsporidia</taxon>
        <taxon>Hepatosporidae</taxon>
        <taxon>Hepatospora</taxon>
    </lineage>
</organism>
<protein>
    <submittedName>
        <fullName evidence="3">Uncharacterized protein</fullName>
    </submittedName>
</protein>
<evidence type="ECO:0000256" key="2">
    <source>
        <dbReference type="SAM" id="Phobius"/>
    </source>
</evidence>
<accession>A0A1X0Q8K2</accession>
<dbReference type="VEuPathDB" id="MicrosporidiaDB:A0H76_822"/>
<sequence>MTNKFKKSKSRKIMLLIVSFIFLMIIGLSCFYFGGKLTYLNSNMKILKSYNSTFSFILKNEKFKDSDISEKFSEIKQTILNLESKVKKIKNDDSIDKKEYYSLSKKINNQKEALKWAFLDFCSIQDNVELIDKVLNELEELTKLISSLIDTFEGVKSDSN</sequence>
<name>A0A1X0Q8K2_9MICR</name>
<keyword evidence="1" id="KW-0175">Coiled coil</keyword>
<dbReference type="EMBL" id="LVKB01000128">
    <property type="protein sequence ID" value="ORD96092.1"/>
    <property type="molecule type" value="Genomic_DNA"/>
</dbReference>
<gene>
    <name evidence="3" type="ORF">HERIO_1943</name>
</gene>
<feature type="coiled-coil region" evidence="1">
    <location>
        <begin position="124"/>
        <end position="151"/>
    </location>
</feature>
<reference evidence="3 4" key="1">
    <citation type="journal article" date="2017" name="Environ. Microbiol.">
        <title>Decay of the glycolytic pathway and adaptation to intranuclear parasitism within Enterocytozoonidae microsporidia.</title>
        <authorList>
            <person name="Wiredu Boakye D."/>
            <person name="Jaroenlak P."/>
            <person name="Prachumwat A."/>
            <person name="Williams T.A."/>
            <person name="Bateman K.S."/>
            <person name="Itsathitphaisarn O."/>
            <person name="Sritunyalucksana K."/>
            <person name="Paszkiewicz K.H."/>
            <person name="Moore K.A."/>
            <person name="Stentiford G.D."/>
            <person name="Williams B.A."/>
        </authorList>
    </citation>
    <scope>NUCLEOTIDE SEQUENCE [LARGE SCALE GENOMIC DNA]</scope>
    <source>
        <strain evidence="3 4">GB1</strain>
    </source>
</reference>
<dbReference type="Proteomes" id="UP000192356">
    <property type="component" value="Unassembled WGS sequence"/>
</dbReference>
<feature type="transmembrane region" description="Helical" evidence="2">
    <location>
        <begin position="12"/>
        <end position="34"/>
    </location>
</feature>
<comment type="caution">
    <text evidence="3">The sequence shown here is derived from an EMBL/GenBank/DDBJ whole genome shotgun (WGS) entry which is preliminary data.</text>
</comment>
<keyword evidence="2" id="KW-0472">Membrane</keyword>
<dbReference type="VEuPathDB" id="MicrosporidiaDB:HERIO_1943"/>
<evidence type="ECO:0000256" key="1">
    <source>
        <dbReference type="SAM" id="Coils"/>
    </source>
</evidence>
<dbReference type="AlphaFoldDB" id="A0A1X0Q8K2"/>
<keyword evidence="2" id="KW-1133">Transmembrane helix</keyword>